<dbReference type="InterPro" id="IPR036514">
    <property type="entry name" value="SGNH_hydro_sf"/>
</dbReference>
<dbReference type="Proteomes" id="UP001501231">
    <property type="component" value="Unassembled WGS sequence"/>
</dbReference>
<proteinExistence type="predicted"/>
<evidence type="ECO:0000313" key="3">
    <source>
        <dbReference type="Proteomes" id="UP001501231"/>
    </source>
</evidence>
<dbReference type="EMBL" id="BAAARW010000027">
    <property type="protein sequence ID" value="GAA2444378.1"/>
    <property type="molecule type" value="Genomic_DNA"/>
</dbReference>
<keyword evidence="2" id="KW-0378">Hydrolase</keyword>
<evidence type="ECO:0000313" key="2">
    <source>
        <dbReference type="EMBL" id="GAA2444378.1"/>
    </source>
</evidence>
<name>A0ABP5X720_9ACTN</name>
<dbReference type="PANTHER" id="PTHR43784:SF2">
    <property type="entry name" value="GDSL-LIKE LIPASE_ACYLHYDROLASE, PUTATIVE (AFU_ORTHOLOGUE AFUA_2G00820)-RELATED"/>
    <property type="match status" value="1"/>
</dbReference>
<gene>
    <name evidence="2" type="ORF">GCM10010191_71370</name>
</gene>
<dbReference type="Pfam" id="PF13472">
    <property type="entry name" value="Lipase_GDSL_2"/>
    <property type="match status" value="1"/>
</dbReference>
<keyword evidence="3" id="KW-1185">Reference proteome</keyword>
<dbReference type="GO" id="GO:0016787">
    <property type="term" value="F:hydrolase activity"/>
    <property type="evidence" value="ECO:0007669"/>
    <property type="project" value="UniProtKB-KW"/>
</dbReference>
<dbReference type="Gene3D" id="3.40.50.1110">
    <property type="entry name" value="SGNH hydrolase"/>
    <property type="match status" value="1"/>
</dbReference>
<dbReference type="CDD" id="cd01830">
    <property type="entry name" value="XynE_like"/>
    <property type="match status" value="1"/>
</dbReference>
<comment type="caution">
    <text evidence="2">The sequence shown here is derived from an EMBL/GenBank/DDBJ whole genome shotgun (WGS) entry which is preliminary data.</text>
</comment>
<protein>
    <submittedName>
        <fullName evidence="2">SGNH/GDSL hydrolase family protein</fullName>
    </submittedName>
</protein>
<accession>A0ABP5X720</accession>
<dbReference type="SUPFAM" id="SSF52266">
    <property type="entry name" value="SGNH hydrolase"/>
    <property type="match status" value="1"/>
</dbReference>
<dbReference type="PANTHER" id="PTHR43784">
    <property type="entry name" value="GDSL-LIKE LIPASE/ACYLHYDROLASE, PUTATIVE (AFU_ORTHOLOGUE AFUA_2G00820)-RELATED"/>
    <property type="match status" value="1"/>
</dbReference>
<evidence type="ECO:0000259" key="1">
    <source>
        <dbReference type="Pfam" id="PF13472"/>
    </source>
</evidence>
<reference evidence="3" key="1">
    <citation type="journal article" date="2019" name="Int. J. Syst. Evol. Microbiol.">
        <title>The Global Catalogue of Microorganisms (GCM) 10K type strain sequencing project: providing services to taxonomists for standard genome sequencing and annotation.</title>
        <authorList>
            <consortium name="The Broad Institute Genomics Platform"/>
            <consortium name="The Broad Institute Genome Sequencing Center for Infectious Disease"/>
            <person name="Wu L."/>
            <person name="Ma J."/>
        </authorList>
    </citation>
    <scope>NUCLEOTIDE SEQUENCE [LARGE SCALE GENOMIC DNA]</scope>
    <source>
        <strain evidence="3">JCM 3325</strain>
    </source>
</reference>
<organism evidence="2 3">
    <name type="scientific">Actinomadura vinacea</name>
    <dbReference type="NCBI Taxonomy" id="115336"/>
    <lineage>
        <taxon>Bacteria</taxon>
        <taxon>Bacillati</taxon>
        <taxon>Actinomycetota</taxon>
        <taxon>Actinomycetes</taxon>
        <taxon>Streptosporangiales</taxon>
        <taxon>Thermomonosporaceae</taxon>
        <taxon>Actinomadura</taxon>
    </lineage>
</organism>
<dbReference type="InterPro" id="IPR013830">
    <property type="entry name" value="SGNH_hydro"/>
</dbReference>
<sequence length="409" mass="42757">MSVMPPTKEAETGLAPAATATTWAAAWTTSMQRPSASFAPNWSEEGFASQTVRQVVRVTVGGDAVRIRLSNAYGTGPLTITGATIAACTGGAAVQQDTLQHLTVGGKRAFTIAAGAELASDPVPFRVVPLDKVTITFYTAEPTGPATFHAQALATSYRTEGDHRDDTDGTAFAETSQSWYHLSGLDVTGGPARLPGVVLFGDSLTEGVGSTLDADRRYPDVLAERLASAGRPRAVLNQGIGGNRVTVDSAWHGDSAVSRFRRDVLGQPGAGTAVILLGINDIGISEVAQASPFPTFAPYTEVSADEVIAGLRGMIQQARTAGLRVVGATVMPAGPSAFSTPRSEAKRAAVNIWIRTSGEYDAIIDFDRAVGSPEDPFRLDPAFDSGDHLHLNDAGYRAMADAIDLADLG</sequence>
<dbReference type="InterPro" id="IPR053140">
    <property type="entry name" value="GDSL_Rv0518-like"/>
</dbReference>
<feature type="domain" description="SGNH hydrolase-type esterase" evidence="1">
    <location>
        <begin position="199"/>
        <end position="398"/>
    </location>
</feature>